<dbReference type="RefSeq" id="XP_031389821.1">
    <property type="nucleotide sequence ID" value="XM_031533961.1"/>
</dbReference>
<gene>
    <name evidence="5" type="primary">LOC116202413</name>
</gene>
<dbReference type="OrthoDB" id="786951at2759"/>
<evidence type="ECO:0000259" key="3">
    <source>
        <dbReference type="PROSITE" id="PS50137"/>
    </source>
</evidence>
<feature type="domain" description="DRBM" evidence="3">
    <location>
        <begin position="97"/>
        <end position="173"/>
    </location>
</feature>
<dbReference type="Proteomes" id="UP000515151">
    <property type="component" value="Chromosome 1"/>
</dbReference>
<organism evidence="4 5">
    <name type="scientific">Punica granatum</name>
    <name type="common">Pomegranate</name>
    <dbReference type="NCBI Taxonomy" id="22663"/>
    <lineage>
        <taxon>Eukaryota</taxon>
        <taxon>Viridiplantae</taxon>
        <taxon>Streptophyta</taxon>
        <taxon>Embryophyta</taxon>
        <taxon>Tracheophyta</taxon>
        <taxon>Spermatophyta</taxon>
        <taxon>Magnoliopsida</taxon>
        <taxon>eudicotyledons</taxon>
        <taxon>Gunneridae</taxon>
        <taxon>Pentapetalae</taxon>
        <taxon>rosids</taxon>
        <taxon>malvids</taxon>
        <taxon>Myrtales</taxon>
        <taxon>Lythraceae</taxon>
        <taxon>Punica</taxon>
    </lineage>
</organism>
<feature type="compositionally biased region" description="Basic and acidic residues" evidence="2">
    <location>
        <begin position="64"/>
        <end position="93"/>
    </location>
</feature>
<evidence type="ECO:0000313" key="5">
    <source>
        <dbReference type="RefSeq" id="XP_031389821.1"/>
    </source>
</evidence>
<proteinExistence type="predicted"/>
<dbReference type="GO" id="GO:0003723">
    <property type="term" value="F:RNA binding"/>
    <property type="evidence" value="ECO:0007669"/>
    <property type="project" value="UniProtKB-UniRule"/>
</dbReference>
<dbReference type="SMART" id="SM00358">
    <property type="entry name" value="DSRM"/>
    <property type="match status" value="1"/>
</dbReference>
<dbReference type="Gene3D" id="3.30.160.20">
    <property type="match status" value="1"/>
</dbReference>
<keyword evidence="1" id="KW-0694">RNA-binding</keyword>
<protein>
    <submittedName>
        <fullName evidence="5">Ribonuclease 3-like protein 1</fullName>
    </submittedName>
</protein>
<dbReference type="PROSITE" id="PS50137">
    <property type="entry name" value="DS_RBD"/>
    <property type="match status" value="1"/>
</dbReference>
<dbReference type="InterPro" id="IPR014720">
    <property type="entry name" value="dsRBD_dom"/>
</dbReference>
<evidence type="ECO:0000313" key="4">
    <source>
        <dbReference type="Proteomes" id="UP000515151"/>
    </source>
</evidence>
<dbReference type="GeneID" id="116202413"/>
<reference evidence="5" key="2">
    <citation type="submission" date="2025-08" db="UniProtKB">
        <authorList>
            <consortium name="RefSeq"/>
        </authorList>
    </citation>
    <scope>IDENTIFICATION</scope>
    <source>
        <tissue evidence="5">Leaf</tissue>
    </source>
</reference>
<evidence type="ECO:0000256" key="1">
    <source>
        <dbReference type="PROSITE-ProRule" id="PRU00266"/>
    </source>
</evidence>
<evidence type="ECO:0000256" key="2">
    <source>
        <dbReference type="SAM" id="MobiDB-lite"/>
    </source>
</evidence>
<dbReference type="Pfam" id="PF14709">
    <property type="entry name" value="DND1_DSRM"/>
    <property type="match status" value="1"/>
</dbReference>
<sequence length="181" mass="20771">MERKRSSSSPSQPPPPCQRSPHNYSFDLRRNPAHSPHSHLTPYYSNYSHHQVNLGKPVYRPRFQRAEKSSRKPRSEEDYSADHNDDSPSERASKNSSRKALLYELCAAYKWKPPLFDCHREEGPSHLKQFIFKAVVEIRGNAATVVEAFSEPRSSKKSAAEHAAEGALWYLKHLGYVPKKK</sequence>
<dbReference type="AlphaFoldDB" id="A0A6P8D8E1"/>
<accession>A0A6P8D8E1</accession>
<dbReference type="SUPFAM" id="SSF54768">
    <property type="entry name" value="dsRNA-binding domain-like"/>
    <property type="match status" value="1"/>
</dbReference>
<name>A0A6P8D8E1_PUNGR</name>
<feature type="region of interest" description="Disordered" evidence="2">
    <location>
        <begin position="1"/>
        <end position="97"/>
    </location>
</feature>
<reference evidence="4" key="1">
    <citation type="journal article" date="2020" name="Plant Biotechnol. J.">
        <title>The pomegranate (Punica granatum L.) draft genome dissects genetic divergence between soft- and hard-seeded cultivars.</title>
        <authorList>
            <person name="Luo X."/>
            <person name="Li H."/>
            <person name="Wu Z."/>
            <person name="Yao W."/>
            <person name="Zhao P."/>
            <person name="Cao D."/>
            <person name="Yu H."/>
            <person name="Li K."/>
            <person name="Poudel K."/>
            <person name="Zhao D."/>
            <person name="Zhang F."/>
            <person name="Xia X."/>
            <person name="Chen L."/>
            <person name="Wang Q."/>
            <person name="Jing D."/>
            <person name="Cao S."/>
        </authorList>
    </citation>
    <scope>NUCLEOTIDE SEQUENCE [LARGE SCALE GENOMIC DNA]</scope>
    <source>
        <strain evidence="4">cv. Tunisia</strain>
    </source>
</reference>
<keyword evidence="4" id="KW-1185">Reference proteome</keyword>